<evidence type="ECO:0000313" key="1">
    <source>
        <dbReference type="EMBL" id="EUC65547.1"/>
    </source>
</evidence>
<accession>X8JP35</accession>
<sequence>MDIGWLRAEGIMPSIKESHIRSYIDVDALDQDTKAELDTKVGIFSHSKAQYRVFWDSEGEIEVLKHLAPVPLHGFGLPKVENEEKDELKVEAKIEIEDD</sequence>
<evidence type="ECO:0000313" key="2">
    <source>
        <dbReference type="Proteomes" id="UP000030108"/>
    </source>
</evidence>
<comment type="caution">
    <text evidence="1">The sequence shown here is derived from an EMBL/GenBank/DDBJ whole genome shotgun (WGS) entry which is preliminary data.</text>
</comment>
<gene>
    <name evidence="1" type="ORF">RSOL_447640</name>
</gene>
<dbReference type="AlphaFoldDB" id="X8JP35"/>
<dbReference type="Proteomes" id="UP000030108">
    <property type="component" value="Unassembled WGS sequence"/>
</dbReference>
<organism evidence="1 2">
    <name type="scientific">Rhizoctonia solani AG-3 Rhs1AP</name>
    <dbReference type="NCBI Taxonomy" id="1086054"/>
    <lineage>
        <taxon>Eukaryota</taxon>
        <taxon>Fungi</taxon>
        <taxon>Dikarya</taxon>
        <taxon>Basidiomycota</taxon>
        <taxon>Agaricomycotina</taxon>
        <taxon>Agaricomycetes</taxon>
        <taxon>Cantharellales</taxon>
        <taxon>Ceratobasidiaceae</taxon>
        <taxon>Rhizoctonia</taxon>
    </lineage>
</organism>
<reference evidence="2" key="1">
    <citation type="journal article" date="2014" name="Genome Announc.">
        <title>Draft genome sequence of the plant-pathogenic soil fungus Rhizoctonia solani anastomosis group 3 strain Rhs1AP.</title>
        <authorList>
            <person name="Cubeta M.A."/>
            <person name="Thomas E."/>
            <person name="Dean R.A."/>
            <person name="Jabaji S."/>
            <person name="Neate S.M."/>
            <person name="Tavantzis S."/>
            <person name="Toda T."/>
            <person name="Vilgalys R."/>
            <person name="Bharathan N."/>
            <person name="Fedorova-Abrams N."/>
            <person name="Pakala S.B."/>
            <person name="Pakala S.M."/>
            <person name="Zafar N."/>
            <person name="Joardar V."/>
            <person name="Losada L."/>
            <person name="Nierman W.C."/>
        </authorList>
    </citation>
    <scope>NUCLEOTIDE SEQUENCE [LARGE SCALE GENOMIC DNA]</scope>
    <source>
        <strain evidence="2">AG-3</strain>
    </source>
</reference>
<dbReference type="EMBL" id="JATN01000311">
    <property type="protein sequence ID" value="EUC65547.1"/>
    <property type="molecule type" value="Genomic_DNA"/>
</dbReference>
<name>X8JP35_9AGAM</name>
<protein>
    <submittedName>
        <fullName evidence="1">Uncharacterized protein</fullName>
    </submittedName>
</protein>
<proteinExistence type="predicted"/>